<dbReference type="Gene3D" id="3.90.1720.10">
    <property type="entry name" value="endopeptidase domain like (from Nostoc punctiforme)"/>
    <property type="match status" value="1"/>
</dbReference>
<sequence>MCQDSTGSTTSVAAVADINPATYKPSETAPTDVAEKAAQFVEKVALDNTHGYSQARRNGSPDYDCSSLVYYSITQGAGHALTAKTAFSTHSMYQVLTSSGYEHFTWSGKWKNAPQELKRGDIIVNASTHTETYLGGGLFGGARHATPSGIEDGRPGDQGTGGDEEIGISKAISGGLTDVYRYTGQENATPTNPTGGSAVTAASMTGCSTQETGSGDTTAVSAIVPENLTHASPADARAYAKSLMPHYGWNTDDSDSGEFGCLVWLWNHESGWRWNADNPTSDAYGIPQSLPGSKMASVASDWKDNAGTQIVWGLTYIKGRYKTPCSAKAFWLSHHWY</sequence>
<dbReference type="Proteomes" id="UP000291289">
    <property type="component" value="Unassembled WGS sequence"/>
</dbReference>
<gene>
    <name evidence="3" type="ORF">EJ419_05515</name>
</gene>
<keyword evidence="4" id="KW-1185">Reference proteome</keyword>
<evidence type="ECO:0000256" key="1">
    <source>
        <dbReference type="SAM" id="MobiDB-lite"/>
    </source>
</evidence>
<organism evidence="3 4">
    <name type="scientific">Alloscardovia theropitheci</name>
    <dbReference type="NCBI Taxonomy" id="2496842"/>
    <lineage>
        <taxon>Bacteria</taxon>
        <taxon>Bacillati</taxon>
        <taxon>Actinomycetota</taxon>
        <taxon>Actinomycetes</taxon>
        <taxon>Bifidobacteriales</taxon>
        <taxon>Bifidobacteriaceae</taxon>
        <taxon>Alloscardovia</taxon>
    </lineage>
</organism>
<evidence type="ECO:0000313" key="4">
    <source>
        <dbReference type="Proteomes" id="UP000291289"/>
    </source>
</evidence>
<proteinExistence type="predicted"/>
<reference evidence="3 4" key="1">
    <citation type="submission" date="2018-12" db="EMBL/GenBank/DDBJ databases">
        <title>Alloscrdovia theropitheci sp. nov: a novel taxon from the feces of the bleeding-herat monkey (Theropithecus geleda).</title>
        <authorList>
            <person name="Modesto M."/>
        </authorList>
    </citation>
    <scope>NUCLEOTIDE SEQUENCE [LARGE SCALE GENOMIC DNA]</scope>
    <source>
        <strain evidence="3 4">GLDI4/2</strain>
    </source>
</reference>
<name>A0A4R0QPI5_9BIFI</name>
<dbReference type="EMBL" id="RXLP01000021">
    <property type="protein sequence ID" value="TCD54133.1"/>
    <property type="molecule type" value="Genomic_DNA"/>
</dbReference>
<feature type="domain" description="Bacteriophage lysin" evidence="2">
    <location>
        <begin position="51"/>
        <end position="126"/>
    </location>
</feature>
<evidence type="ECO:0000259" key="2">
    <source>
        <dbReference type="Pfam" id="PF05382"/>
    </source>
</evidence>
<comment type="caution">
    <text evidence="3">The sequence shown here is derived from an EMBL/GenBank/DDBJ whole genome shotgun (WGS) entry which is preliminary data.</text>
</comment>
<dbReference type="Pfam" id="PF05382">
    <property type="entry name" value="Amidase_5"/>
    <property type="match status" value="1"/>
</dbReference>
<feature type="region of interest" description="Disordered" evidence="1">
    <location>
        <begin position="145"/>
        <end position="167"/>
    </location>
</feature>
<dbReference type="AlphaFoldDB" id="A0A4R0QPI5"/>
<protein>
    <recommendedName>
        <fullName evidence="2">Bacteriophage lysin domain-containing protein</fullName>
    </recommendedName>
</protein>
<dbReference type="OrthoDB" id="9766277at2"/>
<accession>A0A4R0QPI5</accession>
<dbReference type="InterPro" id="IPR008044">
    <property type="entry name" value="Phage_lysin"/>
</dbReference>
<evidence type="ECO:0000313" key="3">
    <source>
        <dbReference type="EMBL" id="TCD54133.1"/>
    </source>
</evidence>